<dbReference type="Pfam" id="PF06814">
    <property type="entry name" value="GOST_TM"/>
    <property type="match status" value="1"/>
</dbReference>
<name>A0A7I8WB28_9ANNE</name>
<evidence type="ECO:0000256" key="1">
    <source>
        <dbReference type="ARBA" id="ARBA00004141"/>
    </source>
</evidence>
<keyword evidence="2 6" id="KW-0812">Transmembrane</keyword>
<evidence type="ECO:0000256" key="5">
    <source>
        <dbReference type="ARBA" id="ARBA00023136"/>
    </source>
</evidence>
<feature type="transmembrane region" description="Helical" evidence="6">
    <location>
        <begin position="183"/>
        <end position="206"/>
    </location>
</feature>
<comment type="caution">
    <text evidence="8">The sequence shown here is derived from an EMBL/GenBank/DDBJ whole genome shotgun (WGS) entry which is preliminary data.</text>
</comment>
<dbReference type="InterPro" id="IPR009637">
    <property type="entry name" value="GPR107/GPR108-like"/>
</dbReference>
<evidence type="ECO:0000313" key="9">
    <source>
        <dbReference type="Proteomes" id="UP000549394"/>
    </source>
</evidence>
<evidence type="ECO:0000256" key="3">
    <source>
        <dbReference type="ARBA" id="ARBA00022729"/>
    </source>
</evidence>
<sequence length="310" mass="35966">MKPLIYPYFMDKNSYITADAVCTSYSPTKVVKLNVFWILKTVNCMEEMYNAELGRKDLQSIIEHPKQSQNDTGSLMMISYQMATNETFACSQNKIFRFKDYSGLPYNKALITNNKHRQLHNPRSYLRQNKYERKRDDVLTTTWDSAMYHFALFISPEIKVENSFQFQAKITVHGPYGYLSAYLWPYLGFEGTMSLIYTCLMIYWTVIWLKKYRQSTKIHIVIAIVTIAGSFGHTLYFVSLLVENITGYSPSGISWFSKGILAIQLGATKFLFLIISTGYGITRYNFQVIETEEEDLKGDTKFEEIALEEI</sequence>
<reference evidence="8 9" key="1">
    <citation type="submission" date="2020-08" db="EMBL/GenBank/DDBJ databases">
        <authorList>
            <person name="Hejnol A."/>
        </authorList>
    </citation>
    <scope>NUCLEOTIDE SEQUENCE [LARGE SCALE GENOMIC DNA]</scope>
</reference>
<dbReference type="EMBL" id="CAJFCJ010000026">
    <property type="protein sequence ID" value="CAD5125352.1"/>
    <property type="molecule type" value="Genomic_DNA"/>
</dbReference>
<evidence type="ECO:0000256" key="4">
    <source>
        <dbReference type="ARBA" id="ARBA00022989"/>
    </source>
</evidence>
<protein>
    <submittedName>
        <fullName evidence="8">DgyrCDS13591</fullName>
    </submittedName>
</protein>
<feature type="transmembrane region" description="Helical" evidence="6">
    <location>
        <begin position="218"/>
        <end position="239"/>
    </location>
</feature>
<evidence type="ECO:0000313" key="8">
    <source>
        <dbReference type="EMBL" id="CAD5125352.1"/>
    </source>
</evidence>
<comment type="subcellular location">
    <subcellularLocation>
        <location evidence="1">Membrane</location>
        <topology evidence="1">Multi-pass membrane protein</topology>
    </subcellularLocation>
</comment>
<keyword evidence="9" id="KW-1185">Reference proteome</keyword>
<evidence type="ECO:0000256" key="6">
    <source>
        <dbReference type="SAM" id="Phobius"/>
    </source>
</evidence>
<dbReference type="AlphaFoldDB" id="A0A7I8WB28"/>
<dbReference type="Proteomes" id="UP000549394">
    <property type="component" value="Unassembled WGS sequence"/>
</dbReference>
<accession>A0A7I8WB28</accession>
<feature type="domain" description="GOST seven transmembrane" evidence="7">
    <location>
        <begin position="186"/>
        <end position="287"/>
    </location>
</feature>
<dbReference type="GO" id="GO:0016020">
    <property type="term" value="C:membrane"/>
    <property type="evidence" value="ECO:0007669"/>
    <property type="project" value="UniProtKB-SubCell"/>
</dbReference>
<dbReference type="GO" id="GO:0005794">
    <property type="term" value="C:Golgi apparatus"/>
    <property type="evidence" value="ECO:0007669"/>
    <property type="project" value="TreeGrafter"/>
</dbReference>
<feature type="transmembrane region" description="Helical" evidence="6">
    <location>
        <begin position="259"/>
        <end position="281"/>
    </location>
</feature>
<dbReference type="InterPro" id="IPR053937">
    <property type="entry name" value="GOST_TM"/>
</dbReference>
<gene>
    <name evidence="8" type="ORF">DGYR_LOCUS12733</name>
</gene>
<keyword evidence="3" id="KW-0732">Signal</keyword>
<keyword evidence="5 6" id="KW-0472">Membrane</keyword>
<dbReference type="PANTHER" id="PTHR21229:SF1">
    <property type="entry name" value="GH17801P"/>
    <property type="match status" value="1"/>
</dbReference>
<keyword evidence="4 6" id="KW-1133">Transmembrane helix</keyword>
<proteinExistence type="predicted"/>
<evidence type="ECO:0000259" key="7">
    <source>
        <dbReference type="Pfam" id="PF06814"/>
    </source>
</evidence>
<organism evidence="8 9">
    <name type="scientific">Dimorphilus gyrociliatus</name>
    <dbReference type="NCBI Taxonomy" id="2664684"/>
    <lineage>
        <taxon>Eukaryota</taxon>
        <taxon>Metazoa</taxon>
        <taxon>Spiralia</taxon>
        <taxon>Lophotrochozoa</taxon>
        <taxon>Annelida</taxon>
        <taxon>Polychaeta</taxon>
        <taxon>Polychaeta incertae sedis</taxon>
        <taxon>Dinophilidae</taxon>
        <taxon>Dimorphilus</taxon>
    </lineage>
</organism>
<dbReference type="PANTHER" id="PTHR21229">
    <property type="entry name" value="LUNG SEVEN TRANSMEMBRANE RECEPTOR"/>
    <property type="match status" value="1"/>
</dbReference>
<evidence type="ECO:0000256" key="2">
    <source>
        <dbReference type="ARBA" id="ARBA00022692"/>
    </source>
</evidence>